<dbReference type="AlphaFoldDB" id="A0A6B4JNT4"/>
<evidence type="ECO:0000313" key="2">
    <source>
        <dbReference type="Proteomes" id="UP000486903"/>
    </source>
</evidence>
<name>A0A6B4JNT4_CLOBO</name>
<evidence type="ECO:0000313" key="1">
    <source>
        <dbReference type="EMBL" id="NFV26527.1"/>
    </source>
</evidence>
<dbReference type="Pfam" id="PF10934">
    <property type="entry name" value="Sheath_initiator"/>
    <property type="match status" value="1"/>
</dbReference>
<accession>A0A6B4JNT4</accession>
<proteinExistence type="predicted"/>
<protein>
    <submittedName>
        <fullName evidence="1">DUF2634 domain-containing protein</fullName>
    </submittedName>
</protein>
<organism evidence="1 2">
    <name type="scientific">Clostridium botulinum</name>
    <dbReference type="NCBI Taxonomy" id="1491"/>
    <lineage>
        <taxon>Bacteria</taxon>
        <taxon>Bacillati</taxon>
        <taxon>Bacillota</taxon>
        <taxon>Clostridia</taxon>
        <taxon>Eubacteriales</taxon>
        <taxon>Clostridiaceae</taxon>
        <taxon>Clostridium</taxon>
    </lineage>
</organism>
<reference evidence="1 2" key="1">
    <citation type="submission" date="2019-04" db="EMBL/GenBank/DDBJ databases">
        <title>Genome sequencing of Clostridium botulinum Groups I-IV and Clostridium butyricum.</title>
        <authorList>
            <person name="Brunt J."/>
            <person name="Van Vliet A.H.M."/>
            <person name="Stringer S.C."/>
            <person name="Carter A.T."/>
            <person name="Peck M.W."/>
        </authorList>
    </citation>
    <scope>NUCLEOTIDE SEQUENCE [LARGE SCALE GENOMIC DNA]</scope>
    <source>
        <strain evidence="1 2">BL81</strain>
    </source>
</reference>
<dbReference type="EMBL" id="SXFB01000006">
    <property type="protein sequence ID" value="NFV26527.1"/>
    <property type="molecule type" value="Genomic_DNA"/>
</dbReference>
<sequence>MSNLFPTVNEEIINLEENNKQEFKGSYAINFETGEFIKNSDGSIKILDEFEAYAQWCEKAMLTARYKYGAYSDRYGKDIIGSDITDKKFVELELKRITQEALMVHPLTRSVDSFSFEWKGSNVYYSFEVTTTKNRTTVFKSNKKVW</sequence>
<dbReference type="RefSeq" id="WP_003373058.1">
    <property type="nucleotide sequence ID" value="NZ_JACBBA010000004.1"/>
</dbReference>
<gene>
    <name evidence="1" type="ORF">FDG31_10165</name>
</gene>
<comment type="caution">
    <text evidence="1">The sequence shown here is derived from an EMBL/GenBank/DDBJ whole genome shotgun (WGS) entry which is preliminary data.</text>
</comment>
<dbReference type="Proteomes" id="UP000486903">
    <property type="component" value="Unassembled WGS sequence"/>
</dbReference>
<dbReference type="InterPro" id="IPR020288">
    <property type="entry name" value="Sheath_initiator"/>
</dbReference>